<dbReference type="Proteomes" id="UP001143981">
    <property type="component" value="Unassembled WGS sequence"/>
</dbReference>
<feature type="region of interest" description="Disordered" evidence="1">
    <location>
        <begin position="118"/>
        <end position="144"/>
    </location>
</feature>
<keyword evidence="4" id="KW-1185">Reference proteome</keyword>
<evidence type="ECO:0000256" key="1">
    <source>
        <dbReference type="SAM" id="MobiDB-lite"/>
    </source>
</evidence>
<gene>
    <name evidence="3" type="ORF">LPJ61_000966</name>
</gene>
<dbReference type="OrthoDB" id="5591916at2759"/>
<feature type="compositionally biased region" description="Basic and acidic residues" evidence="1">
    <location>
        <begin position="128"/>
        <end position="144"/>
    </location>
</feature>
<feature type="region of interest" description="Disordered" evidence="1">
    <location>
        <begin position="1"/>
        <end position="39"/>
    </location>
</feature>
<sequence length="170" mass="18138">MDARRSASILAPRTATSLPSSGLRMSPAPQPTGNGGGIADMKRAIQQRELERRTRVYWYRHDGAAPPRAPQVVDPSEYVLGLGPVNVDEMLVRNALFGPQPSVNAALAAANGRRMAVGAKSVQRPRMAAHEEHKPPADSQQPRDRSTIPLVVAAASAMVVGGGGMYFYLA</sequence>
<reference evidence="3" key="1">
    <citation type="submission" date="2022-07" db="EMBL/GenBank/DDBJ databases">
        <title>Phylogenomic reconstructions and comparative analyses of Kickxellomycotina fungi.</title>
        <authorList>
            <person name="Reynolds N.K."/>
            <person name="Stajich J.E."/>
            <person name="Barry K."/>
            <person name="Grigoriev I.V."/>
            <person name="Crous P."/>
            <person name="Smith M.E."/>
        </authorList>
    </citation>
    <scope>NUCLEOTIDE SEQUENCE</scope>
    <source>
        <strain evidence="3">BCRC 34381</strain>
    </source>
</reference>
<dbReference type="AlphaFoldDB" id="A0A9W8D0J6"/>
<keyword evidence="2" id="KW-0472">Membrane</keyword>
<evidence type="ECO:0000313" key="4">
    <source>
        <dbReference type="Proteomes" id="UP001143981"/>
    </source>
</evidence>
<feature type="transmembrane region" description="Helical" evidence="2">
    <location>
        <begin position="148"/>
        <end position="169"/>
    </location>
</feature>
<name>A0A9W8D0J6_9FUNG</name>
<accession>A0A9W8D0J6</accession>
<keyword evidence="2" id="KW-0812">Transmembrane</keyword>
<keyword evidence="2" id="KW-1133">Transmembrane helix</keyword>
<evidence type="ECO:0000313" key="3">
    <source>
        <dbReference type="EMBL" id="KAJ1734636.1"/>
    </source>
</evidence>
<protein>
    <submittedName>
        <fullName evidence="3">Uncharacterized protein</fullName>
    </submittedName>
</protein>
<organism evidence="3 4">
    <name type="scientific">Coemansia biformis</name>
    <dbReference type="NCBI Taxonomy" id="1286918"/>
    <lineage>
        <taxon>Eukaryota</taxon>
        <taxon>Fungi</taxon>
        <taxon>Fungi incertae sedis</taxon>
        <taxon>Zoopagomycota</taxon>
        <taxon>Kickxellomycotina</taxon>
        <taxon>Kickxellomycetes</taxon>
        <taxon>Kickxellales</taxon>
        <taxon>Kickxellaceae</taxon>
        <taxon>Coemansia</taxon>
    </lineage>
</organism>
<proteinExistence type="predicted"/>
<dbReference type="EMBL" id="JANBOI010000064">
    <property type="protein sequence ID" value="KAJ1734636.1"/>
    <property type="molecule type" value="Genomic_DNA"/>
</dbReference>
<evidence type="ECO:0000256" key="2">
    <source>
        <dbReference type="SAM" id="Phobius"/>
    </source>
</evidence>
<comment type="caution">
    <text evidence="3">The sequence shown here is derived from an EMBL/GenBank/DDBJ whole genome shotgun (WGS) entry which is preliminary data.</text>
</comment>